<accession>A0A0D0BK27</accession>
<gene>
    <name evidence="1" type="ORF">CY34DRAFT_803694</name>
</gene>
<evidence type="ECO:0000313" key="2">
    <source>
        <dbReference type="Proteomes" id="UP000054485"/>
    </source>
</evidence>
<reference evidence="1 2" key="1">
    <citation type="submission" date="2014-04" db="EMBL/GenBank/DDBJ databases">
        <authorList>
            <consortium name="DOE Joint Genome Institute"/>
            <person name="Kuo A."/>
            <person name="Ruytinx J."/>
            <person name="Rineau F."/>
            <person name="Colpaert J."/>
            <person name="Kohler A."/>
            <person name="Nagy L.G."/>
            <person name="Floudas D."/>
            <person name="Copeland A."/>
            <person name="Barry K.W."/>
            <person name="Cichocki N."/>
            <person name="Veneault-Fourrey C."/>
            <person name="LaButti K."/>
            <person name="Lindquist E.A."/>
            <person name="Lipzen A."/>
            <person name="Lundell T."/>
            <person name="Morin E."/>
            <person name="Murat C."/>
            <person name="Sun H."/>
            <person name="Tunlid A."/>
            <person name="Henrissat B."/>
            <person name="Grigoriev I.V."/>
            <person name="Hibbett D.S."/>
            <person name="Martin F."/>
            <person name="Nordberg H.P."/>
            <person name="Cantor M.N."/>
            <person name="Hua S.X."/>
        </authorList>
    </citation>
    <scope>NUCLEOTIDE SEQUENCE [LARGE SCALE GENOMIC DNA]</scope>
    <source>
        <strain evidence="1 2">UH-Slu-Lm8-n1</strain>
    </source>
</reference>
<dbReference type="AlphaFoldDB" id="A0A0D0BK27"/>
<evidence type="ECO:0000313" key="1">
    <source>
        <dbReference type="EMBL" id="KIK43603.1"/>
    </source>
</evidence>
<protein>
    <submittedName>
        <fullName evidence="1">Uncharacterized protein</fullName>
    </submittedName>
</protein>
<dbReference type="HOGENOM" id="CLU_2943389_0_0_1"/>
<sequence length="60" mass="6453">MLQIHALRYPGLTTSGPLAYGCHRFNSSVRALIRLGINIRCAPSGQRGDVFSHTITAISG</sequence>
<proteinExistence type="predicted"/>
<name>A0A0D0BK27_9AGAM</name>
<dbReference type="InParanoid" id="A0A0D0BK27"/>
<reference evidence="2" key="2">
    <citation type="submission" date="2015-01" db="EMBL/GenBank/DDBJ databases">
        <title>Evolutionary Origins and Diversification of the Mycorrhizal Mutualists.</title>
        <authorList>
            <consortium name="DOE Joint Genome Institute"/>
            <consortium name="Mycorrhizal Genomics Consortium"/>
            <person name="Kohler A."/>
            <person name="Kuo A."/>
            <person name="Nagy L.G."/>
            <person name="Floudas D."/>
            <person name="Copeland A."/>
            <person name="Barry K.W."/>
            <person name="Cichocki N."/>
            <person name="Veneault-Fourrey C."/>
            <person name="LaButti K."/>
            <person name="Lindquist E.A."/>
            <person name="Lipzen A."/>
            <person name="Lundell T."/>
            <person name="Morin E."/>
            <person name="Murat C."/>
            <person name="Riley R."/>
            <person name="Ohm R."/>
            <person name="Sun H."/>
            <person name="Tunlid A."/>
            <person name="Henrissat B."/>
            <person name="Grigoriev I.V."/>
            <person name="Hibbett D.S."/>
            <person name="Martin F."/>
        </authorList>
    </citation>
    <scope>NUCLEOTIDE SEQUENCE [LARGE SCALE GENOMIC DNA]</scope>
    <source>
        <strain evidence="2">UH-Slu-Lm8-n1</strain>
    </source>
</reference>
<keyword evidence="2" id="KW-1185">Reference proteome</keyword>
<dbReference type="EMBL" id="KN835209">
    <property type="protein sequence ID" value="KIK43603.1"/>
    <property type="molecule type" value="Genomic_DNA"/>
</dbReference>
<dbReference type="Proteomes" id="UP000054485">
    <property type="component" value="Unassembled WGS sequence"/>
</dbReference>
<organism evidence="1 2">
    <name type="scientific">Suillus luteus UH-Slu-Lm8-n1</name>
    <dbReference type="NCBI Taxonomy" id="930992"/>
    <lineage>
        <taxon>Eukaryota</taxon>
        <taxon>Fungi</taxon>
        <taxon>Dikarya</taxon>
        <taxon>Basidiomycota</taxon>
        <taxon>Agaricomycotina</taxon>
        <taxon>Agaricomycetes</taxon>
        <taxon>Agaricomycetidae</taxon>
        <taxon>Boletales</taxon>
        <taxon>Suillineae</taxon>
        <taxon>Suillaceae</taxon>
        <taxon>Suillus</taxon>
    </lineage>
</organism>